<dbReference type="Proteomes" id="UP000274822">
    <property type="component" value="Unassembled WGS sequence"/>
</dbReference>
<feature type="compositionally biased region" description="Acidic residues" evidence="1">
    <location>
        <begin position="91"/>
        <end position="102"/>
    </location>
</feature>
<dbReference type="AlphaFoldDB" id="A0A433QHN5"/>
<evidence type="ECO:0008006" key="4">
    <source>
        <dbReference type="Google" id="ProtNLM"/>
    </source>
</evidence>
<reference evidence="2 3" key="1">
    <citation type="journal article" date="2018" name="New Phytol.">
        <title>Phylogenomics of Endogonaceae and evolution of mycorrhizas within Mucoromycota.</title>
        <authorList>
            <person name="Chang Y."/>
            <person name="Desiro A."/>
            <person name="Na H."/>
            <person name="Sandor L."/>
            <person name="Lipzen A."/>
            <person name="Clum A."/>
            <person name="Barry K."/>
            <person name="Grigoriev I.V."/>
            <person name="Martin F.M."/>
            <person name="Stajich J.E."/>
            <person name="Smith M.E."/>
            <person name="Bonito G."/>
            <person name="Spatafora J.W."/>
        </authorList>
    </citation>
    <scope>NUCLEOTIDE SEQUENCE [LARGE SCALE GENOMIC DNA]</scope>
    <source>
        <strain evidence="2 3">AD002</strain>
    </source>
</reference>
<name>A0A433QHN5_9FUNG</name>
<comment type="caution">
    <text evidence="2">The sequence shown here is derived from an EMBL/GenBank/DDBJ whole genome shotgun (WGS) entry which is preliminary data.</text>
</comment>
<keyword evidence="3" id="KW-1185">Reference proteome</keyword>
<organism evidence="2 3">
    <name type="scientific">Jimgerdemannia flammicorona</name>
    <dbReference type="NCBI Taxonomy" id="994334"/>
    <lineage>
        <taxon>Eukaryota</taxon>
        <taxon>Fungi</taxon>
        <taxon>Fungi incertae sedis</taxon>
        <taxon>Mucoromycota</taxon>
        <taxon>Mucoromycotina</taxon>
        <taxon>Endogonomycetes</taxon>
        <taxon>Endogonales</taxon>
        <taxon>Endogonaceae</taxon>
        <taxon>Jimgerdemannia</taxon>
    </lineage>
</organism>
<proteinExistence type="predicted"/>
<gene>
    <name evidence="2" type="ORF">BC938DRAFT_480758</name>
</gene>
<dbReference type="EMBL" id="RBNJ01005258">
    <property type="protein sequence ID" value="RUS29358.1"/>
    <property type="molecule type" value="Genomic_DNA"/>
</dbReference>
<evidence type="ECO:0000256" key="1">
    <source>
        <dbReference type="SAM" id="MobiDB-lite"/>
    </source>
</evidence>
<protein>
    <recommendedName>
        <fullName evidence="4">F-box domain-containing protein</fullName>
    </recommendedName>
</protein>
<evidence type="ECO:0000313" key="2">
    <source>
        <dbReference type="EMBL" id="RUS29358.1"/>
    </source>
</evidence>
<sequence length="306" mass="33332">MSWLTTLWCQDLLFDADLTPHAPTRPRELNLRAFTKLRNLRALCLHSARPFTHPTFSLLSSHTGAREQAILPPTLRTLVLHSFDNGPRSFDDDDDDDDDEVEGSSGITHKEVPDDRVAVLWRCRFLARLPQLASLAIGRCDAWTAGVWTECLAACAGTVGYLSLTGWARGADATRESAVERCLAGMQALRELELIDFWVDEGCVRGVAGLGGKLERLTVTVMKGVEEYGGPGWEGCGGDVVGLVNAACGRDDDGNGDTGGGGALREFVWNLPFELRDDGCVAWMDAVRGRIRKGSEDGFAVTFGFQ</sequence>
<accession>A0A433QHN5</accession>
<feature type="region of interest" description="Disordered" evidence="1">
    <location>
        <begin position="88"/>
        <end position="108"/>
    </location>
</feature>
<evidence type="ECO:0000313" key="3">
    <source>
        <dbReference type="Proteomes" id="UP000274822"/>
    </source>
</evidence>